<dbReference type="CDD" id="cd04301">
    <property type="entry name" value="NAT_SF"/>
    <property type="match status" value="1"/>
</dbReference>
<evidence type="ECO:0000256" key="1">
    <source>
        <dbReference type="ARBA" id="ARBA00022679"/>
    </source>
</evidence>
<dbReference type="PROSITE" id="PS51186">
    <property type="entry name" value="GNAT"/>
    <property type="match status" value="2"/>
</dbReference>
<dbReference type="GO" id="GO:0016747">
    <property type="term" value="F:acyltransferase activity, transferring groups other than amino-acyl groups"/>
    <property type="evidence" value="ECO:0007669"/>
    <property type="project" value="InterPro"/>
</dbReference>
<evidence type="ECO:0000313" key="5">
    <source>
        <dbReference type="Proteomes" id="UP000094313"/>
    </source>
</evidence>
<evidence type="ECO:0000313" key="4">
    <source>
        <dbReference type="EMBL" id="AOM78633.1"/>
    </source>
</evidence>
<dbReference type="InterPro" id="IPR000182">
    <property type="entry name" value="GNAT_dom"/>
</dbReference>
<dbReference type="KEGG" id="psty:BFS30_16495"/>
<reference evidence="4 5" key="1">
    <citation type="submission" date="2016-08" db="EMBL/GenBank/DDBJ databases">
        <authorList>
            <person name="Seilhamer J.J."/>
        </authorList>
    </citation>
    <scope>NUCLEOTIDE SEQUENCE [LARGE SCALE GENOMIC DNA]</scope>
    <source>
        <strain evidence="4 5">DX4</strain>
    </source>
</reference>
<dbReference type="InterPro" id="IPR016181">
    <property type="entry name" value="Acyl_CoA_acyltransferase"/>
</dbReference>
<dbReference type="RefSeq" id="WP_069380298.1">
    <property type="nucleotide sequence ID" value="NZ_CP017141.1"/>
</dbReference>
<sequence length="281" mass="31828">MLQFKNLVQTPPDILLATFNEAFFDYLVPLQLTKEQLERKLIADSIDLNFSVGVYEEEKLIGFILHGIDILDGEKAAYNAGTGVIPSGRGRQLTKLMYQFILPLFKTAGIQYCYLEVLDQNIPAIKSYKSVGFTAERELICFKGTPQIPKNPDTYTVTELKNIDWKQLTSFWDWQPSWQNSITALKNIGSGNRSIGIYREDKLVAYANYNPQNNRISQFAVAKEHRNQGLGSALFQYIFKENSIEISLINIDATAVETISFLKSTGLISFVNQVEMKKKTG</sequence>
<dbReference type="OrthoDB" id="4228396at2"/>
<keyword evidence="5" id="KW-1185">Reference proteome</keyword>
<dbReference type="PANTHER" id="PTHR43420:SF12">
    <property type="entry name" value="N-ACETYLTRANSFERASE DOMAIN-CONTAINING PROTEIN"/>
    <property type="match status" value="1"/>
</dbReference>
<name>A0A1D7QIZ5_9SPHI</name>
<keyword evidence="2" id="KW-0012">Acyltransferase</keyword>
<dbReference type="AlphaFoldDB" id="A0A1D7QIZ5"/>
<evidence type="ECO:0000256" key="2">
    <source>
        <dbReference type="ARBA" id="ARBA00023315"/>
    </source>
</evidence>
<dbReference type="InterPro" id="IPR050680">
    <property type="entry name" value="YpeA/RimI_acetyltransf"/>
</dbReference>
<organism evidence="4 5">
    <name type="scientific">Pedobacter steynii</name>
    <dbReference type="NCBI Taxonomy" id="430522"/>
    <lineage>
        <taxon>Bacteria</taxon>
        <taxon>Pseudomonadati</taxon>
        <taxon>Bacteroidota</taxon>
        <taxon>Sphingobacteriia</taxon>
        <taxon>Sphingobacteriales</taxon>
        <taxon>Sphingobacteriaceae</taxon>
        <taxon>Pedobacter</taxon>
    </lineage>
</organism>
<dbReference type="EMBL" id="CP017141">
    <property type="protein sequence ID" value="AOM78633.1"/>
    <property type="molecule type" value="Genomic_DNA"/>
</dbReference>
<feature type="domain" description="N-acetyltransferase" evidence="3">
    <location>
        <begin position="155"/>
        <end position="281"/>
    </location>
</feature>
<accession>A0A1D7QIZ5</accession>
<protein>
    <recommendedName>
        <fullName evidence="3">N-acetyltransferase domain-containing protein</fullName>
    </recommendedName>
</protein>
<keyword evidence="1" id="KW-0808">Transferase</keyword>
<dbReference type="SUPFAM" id="SSF55729">
    <property type="entry name" value="Acyl-CoA N-acyltransferases (Nat)"/>
    <property type="match status" value="2"/>
</dbReference>
<feature type="domain" description="N-acetyltransferase" evidence="3">
    <location>
        <begin position="2"/>
        <end position="164"/>
    </location>
</feature>
<proteinExistence type="predicted"/>
<dbReference type="Proteomes" id="UP000094313">
    <property type="component" value="Chromosome"/>
</dbReference>
<evidence type="ECO:0000259" key="3">
    <source>
        <dbReference type="PROSITE" id="PS51186"/>
    </source>
</evidence>
<dbReference type="Gene3D" id="3.40.630.30">
    <property type="match status" value="2"/>
</dbReference>
<dbReference type="Pfam" id="PF00583">
    <property type="entry name" value="Acetyltransf_1"/>
    <property type="match status" value="2"/>
</dbReference>
<gene>
    <name evidence="4" type="ORF">BFS30_16495</name>
</gene>
<dbReference type="PANTHER" id="PTHR43420">
    <property type="entry name" value="ACETYLTRANSFERASE"/>
    <property type="match status" value="1"/>
</dbReference>